<proteinExistence type="predicted"/>
<accession>A0ABT2KYC2</accession>
<reference evidence="1 2" key="1">
    <citation type="submission" date="2022-07" db="EMBL/GenBank/DDBJ databases">
        <title>Genomic and pangenome structural analysis of the polyextremophile Exiguobacterium.</title>
        <authorList>
            <person name="Shen L."/>
        </authorList>
    </citation>
    <scope>NUCLEOTIDE SEQUENCE [LARGE SCALE GENOMIC DNA]</scope>
    <source>
        <strain evidence="1 2">12_1</strain>
    </source>
</reference>
<dbReference type="Proteomes" id="UP001206821">
    <property type="component" value="Unassembled WGS sequence"/>
</dbReference>
<name>A0ABT2KYC2_9BACL</name>
<organism evidence="1 2">
    <name type="scientific">Exiguobacterium alkaliphilum</name>
    <dbReference type="NCBI Taxonomy" id="1428684"/>
    <lineage>
        <taxon>Bacteria</taxon>
        <taxon>Bacillati</taxon>
        <taxon>Bacillota</taxon>
        <taxon>Bacilli</taxon>
        <taxon>Bacillales</taxon>
        <taxon>Bacillales Family XII. Incertae Sedis</taxon>
        <taxon>Exiguobacterium</taxon>
    </lineage>
</organism>
<dbReference type="EMBL" id="JANIEK010000022">
    <property type="protein sequence ID" value="MCT4795296.1"/>
    <property type="molecule type" value="Genomic_DNA"/>
</dbReference>
<sequence length="200" mass="23122">MTWEDVITFLPTEVRPVNMTTAAGERLPATLLTSDEASRLPSSRLGQRIGYDASGDWLVYGRDEVLVLWDEMTDETKWIRTPIETLLDIAPTNQRLIELFEQVNEGTLTLGELPRRRNVPSRKDLVEWLYAVRIGKLTFENVSDLAADALERTEDMHVDLRVMDGLRFLHGIDLQVEPGVYLHEKKELERWIDELQEMED</sequence>
<comment type="caution">
    <text evidence="1">The sequence shown here is derived from an EMBL/GenBank/DDBJ whole genome shotgun (WGS) entry which is preliminary data.</text>
</comment>
<evidence type="ECO:0000313" key="1">
    <source>
        <dbReference type="EMBL" id="MCT4795296.1"/>
    </source>
</evidence>
<evidence type="ECO:0000313" key="2">
    <source>
        <dbReference type="Proteomes" id="UP001206821"/>
    </source>
</evidence>
<protein>
    <submittedName>
        <fullName evidence="1">Uncharacterized protein</fullName>
    </submittedName>
</protein>
<keyword evidence="2" id="KW-1185">Reference proteome</keyword>
<gene>
    <name evidence="1" type="ORF">NQG31_07040</name>
</gene>